<dbReference type="EMBL" id="CAMXCT020006320">
    <property type="protein sequence ID" value="CAL1167731.1"/>
    <property type="molecule type" value="Genomic_DNA"/>
</dbReference>
<protein>
    <submittedName>
        <fullName evidence="3">Uncharacterized protein</fullName>
    </submittedName>
</protein>
<sequence>VSQDVELQLVQYKREVQEAEQVIVQERHKWLTNRIVVLQSNGSGTVNPNDRPLLSRLRAELQACEVKMEAYKRDLAMVPAPEPCNEPRPRRHSDELASAQAPLAPLALWQRPHRGLRLCESPDFGRPREPRDHRDHREHRDWRPPLSQSTRMKGDIFGGYKEMSIPTQA</sequence>
<proteinExistence type="predicted"/>
<gene>
    <name evidence="3" type="ORF">C1SCF055_LOCUS39266</name>
</gene>
<reference evidence="3" key="1">
    <citation type="submission" date="2022-10" db="EMBL/GenBank/DDBJ databases">
        <authorList>
            <person name="Chen Y."/>
            <person name="Dougan E. K."/>
            <person name="Chan C."/>
            <person name="Rhodes N."/>
            <person name="Thang M."/>
        </authorList>
    </citation>
    <scope>NUCLEOTIDE SEQUENCE</scope>
</reference>
<feature type="non-terminal residue" evidence="3">
    <location>
        <position position="169"/>
    </location>
</feature>
<keyword evidence="1" id="KW-0175">Coiled coil</keyword>
<evidence type="ECO:0000313" key="4">
    <source>
        <dbReference type="EMBL" id="CAL4801668.1"/>
    </source>
</evidence>
<accession>A0A9P1DRV0</accession>
<organism evidence="3">
    <name type="scientific">Cladocopium goreaui</name>
    <dbReference type="NCBI Taxonomy" id="2562237"/>
    <lineage>
        <taxon>Eukaryota</taxon>
        <taxon>Sar</taxon>
        <taxon>Alveolata</taxon>
        <taxon>Dinophyceae</taxon>
        <taxon>Suessiales</taxon>
        <taxon>Symbiodiniaceae</taxon>
        <taxon>Cladocopium</taxon>
    </lineage>
</organism>
<feature type="region of interest" description="Disordered" evidence="2">
    <location>
        <begin position="119"/>
        <end position="169"/>
    </location>
</feature>
<evidence type="ECO:0000256" key="2">
    <source>
        <dbReference type="SAM" id="MobiDB-lite"/>
    </source>
</evidence>
<reference evidence="4 5" key="2">
    <citation type="submission" date="2024-05" db="EMBL/GenBank/DDBJ databases">
        <authorList>
            <person name="Chen Y."/>
            <person name="Shah S."/>
            <person name="Dougan E. K."/>
            <person name="Thang M."/>
            <person name="Chan C."/>
        </authorList>
    </citation>
    <scope>NUCLEOTIDE SEQUENCE [LARGE SCALE GENOMIC DNA]</scope>
</reference>
<name>A0A9P1DRV0_9DINO</name>
<feature type="non-terminal residue" evidence="3">
    <location>
        <position position="1"/>
    </location>
</feature>
<feature type="coiled-coil region" evidence="1">
    <location>
        <begin position="2"/>
        <end position="29"/>
    </location>
</feature>
<dbReference type="EMBL" id="CAMXCT010006320">
    <property type="protein sequence ID" value="CAI4014356.1"/>
    <property type="molecule type" value="Genomic_DNA"/>
</dbReference>
<dbReference type="Proteomes" id="UP001152797">
    <property type="component" value="Unassembled WGS sequence"/>
</dbReference>
<dbReference type="OrthoDB" id="432733at2759"/>
<dbReference type="EMBL" id="CAMXCT030006320">
    <property type="protein sequence ID" value="CAL4801668.1"/>
    <property type="molecule type" value="Genomic_DNA"/>
</dbReference>
<evidence type="ECO:0000256" key="1">
    <source>
        <dbReference type="SAM" id="Coils"/>
    </source>
</evidence>
<comment type="caution">
    <text evidence="3">The sequence shown here is derived from an EMBL/GenBank/DDBJ whole genome shotgun (WGS) entry which is preliminary data.</text>
</comment>
<feature type="compositionally biased region" description="Basic and acidic residues" evidence="2">
    <location>
        <begin position="123"/>
        <end position="143"/>
    </location>
</feature>
<evidence type="ECO:0000313" key="3">
    <source>
        <dbReference type="EMBL" id="CAI4014356.1"/>
    </source>
</evidence>
<dbReference type="AlphaFoldDB" id="A0A9P1DRV0"/>
<keyword evidence="5" id="KW-1185">Reference proteome</keyword>
<evidence type="ECO:0000313" key="5">
    <source>
        <dbReference type="Proteomes" id="UP001152797"/>
    </source>
</evidence>